<keyword evidence="2" id="KW-1185">Reference proteome</keyword>
<proteinExistence type="predicted"/>
<evidence type="ECO:0000313" key="2">
    <source>
        <dbReference type="Proteomes" id="UP000663193"/>
    </source>
</evidence>
<dbReference type="AlphaFoldDB" id="A0A7U2F5X5"/>
<dbReference type="Proteomes" id="UP000663193">
    <property type="component" value="Chromosome 7"/>
</dbReference>
<sequence>MNFGDVRKAILDAGFDPNARCHSPLYKSQNSSLLEALSGIEVSFIALTVRDNFQLHEGVNDFTCLQTINIHHLAAHMLGSHLKLGSALIAVYQALFGLEDIEAHKAPCDTIMMLDLIRVVAACGHTQN</sequence>
<organism evidence="1 2">
    <name type="scientific">Phaeosphaeria nodorum (strain SN15 / ATCC MYA-4574 / FGSC 10173)</name>
    <name type="common">Glume blotch fungus</name>
    <name type="synonym">Parastagonospora nodorum</name>
    <dbReference type="NCBI Taxonomy" id="321614"/>
    <lineage>
        <taxon>Eukaryota</taxon>
        <taxon>Fungi</taxon>
        <taxon>Dikarya</taxon>
        <taxon>Ascomycota</taxon>
        <taxon>Pezizomycotina</taxon>
        <taxon>Dothideomycetes</taxon>
        <taxon>Pleosporomycetidae</taxon>
        <taxon>Pleosporales</taxon>
        <taxon>Pleosporineae</taxon>
        <taxon>Phaeosphaeriaceae</taxon>
        <taxon>Parastagonospora</taxon>
    </lineage>
</organism>
<protein>
    <submittedName>
        <fullName evidence="1">Uncharacterized protein</fullName>
    </submittedName>
</protein>
<dbReference type="OrthoDB" id="3799479at2759"/>
<dbReference type="VEuPathDB" id="FungiDB:JI435_434590"/>
<accession>A0A7U2F5X5</accession>
<reference evidence="2" key="1">
    <citation type="journal article" date="2021" name="BMC Genomics">
        <title>Chromosome-level genome assembly and manually-curated proteome of model necrotroph Parastagonospora nodorum Sn15 reveals a genome-wide trove of candidate effector homologs, and redundancy of virulence-related functions within an accessory chromosome.</title>
        <authorList>
            <person name="Bertazzoni S."/>
            <person name="Jones D.A.B."/>
            <person name="Phan H.T."/>
            <person name="Tan K.-C."/>
            <person name="Hane J.K."/>
        </authorList>
    </citation>
    <scope>NUCLEOTIDE SEQUENCE [LARGE SCALE GENOMIC DNA]</scope>
    <source>
        <strain evidence="2">SN15 / ATCC MYA-4574 / FGSC 10173)</strain>
    </source>
</reference>
<evidence type="ECO:0000313" key="1">
    <source>
        <dbReference type="EMBL" id="QRC97129.1"/>
    </source>
</evidence>
<name>A0A7U2F5X5_PHANO</name>
<gene>
    <name evidence="1" type="ORF">JI435_434590</name>
</gene>
<dbReference type="EMBL" id="CP069029">
    <property type="protein sequence ID" value="QRC97129.1"/>
    <property type="molecule type" value="Genomic_DNA"/>
</dbReference>